<protein>
    <submittedName>
        <fullName evidence="2">Uncharacterized protein</fullName>
    </submittedName>
</protein>
<feature type="compositionally biased region" description="Polar residues" evidence="1">
    <location>
        <begin position="1"/>
        <end position="17"/>
    </location>
</feature>
<dbReference type="EMBL" id="SEOQ01000597">
    <property type="protein sequence ID" value="TFY59813.1"/>
    <property type="molecule type" value="Genomic_DNA"/>
</dbReference>
<dbReference type="Proteomes" id="UP000298327">
    <property type="component" value="Unassembled WGS sequence"/>
</dbReference>
<sequence length="96" mass="9994">MHLNVSAPSVLSSSATCVESGGVATAETSTISFDSLSQHIGMYVEEQGGQERERGERKMMMGMILAGRGESDRRDTEGAGAGAGLMNRSALPPPPP</sequence>
<keyword evidence="3" id="KW-1185">Reference proteome</keyword>
<accession>A0A4Y9YDL3</accession>
<gene>
    <name evidence="2" type="ORF">EVG20_g7654</name>
</gene>
<proteinExistence type="predicted"/>
<evidence type="ECO:0000313" key="2">
    <source>
        <dbReference type="EMBL" id="TFY59813.1"/>
    </source>
</evidence>
<feature type="region of interest" description="Disordered" evidence="1">
    <location>
        <begin position="65"/>
        <end position="96"/>
    </location>
</feature>
<evidence type="ECO:0000313" key="3">
    <source>
        <dbReference type="Proteomes" id="UP000298327"/>
    </source>
</evidence>
<comment type="caution">
    <text evidence="2">The sequence shown here is derived from an EMBL/GenBank/DDBJ whole genome shotgun (WGS) entry which is preliminary data.</text>
</comment>
<feature type="region of interest" description="Disordered" evidence="1">
    <location>
        <begin position="1"/>
        <end position="21"/>
    </location>
</feature>
<evidence type="ECO:0000256" key="1">
    <source>
        <dbReference type="SAM" id="MobiDB-lite"/>
    </source>
</evidence>
<reference evidence="2 3" key="1">
    <citation type="submission" date="2019-02" db="EMBL/GenBank/DDBJ databases">
        <title>Genome sequencing of the rare red list fungi Dentipellis fragilis.</title>
        <authorList>
            <person name="Buettner E."/>
            <person name="Kellner H."/>
        </authorList>
    </citation>
    <scope>NUCLEOTIDE SEQUENCE [LARGE SCALE GENOMIC DNA]</scope>
    <source>
        <strain evidence="2 3">DSM 105465</strain>
    </source>
</reference>
<dbReference type="AlphaFoldDB" id="A0A4Y9YDL3"/>
<name>A0A4Y9YDL3_9AGAM</name>
<organism evidence="2 3">
    <name type="scientific">Dentipellis fragilis</name>
    <dbReference type="NCBI Taxonomy" id="205917"/>
    <lineage>
        <taxon>Eukaryota</taxon>
        <taxon>Fungi</taxon>
        <taxon>Dikarya</taxon>
        <taxon>Basidiomycota</taxon>
        <taxon>Agaricomycotina</taxon>
        <taxon>Agaricomycetes</taxon>
        <taxon>Russulales</taxon>
        <taxon>Hericiaceae</taxon>
        <taxon>Dentipellis</taxon>
    </lineage>
</organism>